<reference evidence="3 5" key="1">
    <citation type="submission" date="2018-10" db="EMBL/GenBank/DDBJ databases">
        <authorList>
            <person name="Li J."/>
        </authorList>
    </citation>
    <scope>NUCLEOTIDE SEQUENCE [LARGE SCALE GENOMIC DNA]</scope>
    <source>
        <strain evidence="3 5">ZD1-4</strain>
    </source>
</reference>
<dbReference type="AlphaFoldDB" id="A0A3L7ITE4"/>
<keyword evidence="1" id="KW-0520">NAD</keyword>
<evidence type="ECO:0000256" key="1">
    <source>
        <dbReference type="ARBA" id="ARBA00023027"/>
    </source>
</evidence>
<name>A0A3L7ITE4_9MICO</name>
<organism evidence="3 5">
    <name type="scientific">Mycetocola zhadangensis</name>
    <dbReference type="NCBI Taxonomy" id="1164595"/>
    <lineage>
        <taxon>Bacteria</taxon>
        <taxon>Bacillati</taxon>
        <taxon>Actinomycetota</taxon>
        <taxon>Actinomycetes</taxon>
        <taxon>Micrococcales</taxon>
        <taxon>Microbacteriaceae</taxon>
        <taxon>Mycetocola</taxon>
    </lineage>
</organism>
<sequence>MTLRVWTIGARGLLGAACVRSVLRRAPYWVAHESRPLPWSDASRFADAVDEAGREFIDALNEGDEWAVLWAGGAAVTSTPQALLDHEIDQLTIALDAIGRAARIRNVESQGTFFYASSAGGVYGGSVDPPFDERTLPAPISPYGQFKVVAEKTVRQFSDRYEVSSAIGRISNLYGPGQRMDKMQGIISHLALAQYSPRPASIFVPLETVRDYFYVDDCADLVCRFVGRVRDETRTAGTVSVTKNLVSGQGVTIGELLGLMRDVSKGHPHVMLGSSSTAALQAVDLRIQSNVWPELDRVEKTPLAAGIFATMQNILSSIQRGQ</sequence>
<gene>
    <name evidence="4" type="ORF">D9V28_10975</name>
    <name evidence="3" type="ORF">D9V28_14465</name>
</gene>
<dbReference type="Pfam" id="PF01370">
    <property type="entry name" value="Epimerase"/>
    <property type="match status" value="1"/>
</dbReference>
<evidence type="ECO:0000313" key="5">
    <source>
        <dbReference type="Proteomes" id="UP000282460"/>
    </source>
</evidence>
<evidence type="ECO:0000259" key="2">
    <source>
        <dbReference type="Pfam" id="PF01370"/>
    </source>
</evidence>
<comment type="caution">
    <text evidence="3">The sequence shown here is derived from an EMBL/GenBank/DDBJ whole genome shotgun (WGS) entry which is preliminary data.</text>
</comment>
<dbReference type="OrthoDB" id="7770745at2"/>
<dbReference type="Gene3D" id="3.40.50.720">
    <property type="entry name" value="NAD(P)-binding Rossmann-like Domain"/>
    <property type="match status" value="1"/>
</dbReference>
<evidence type="ECO:0000313" key="3">
    <source>
        <dbReference type="EMBL" id="RLQ81538.1"/>
    </source>
</evidence>
<dbReference type="RefSeq" id="WP_121659795.1">
    <property type="nucleotide sequence ID" value="NZ_BMEK01000003.1"/>
</dbReference>
<dbReference type="Proteomes" id="UP000282460">
    <property type="component" value="Unassembled WGS sequence"/>
</dbReference>
<dbReference type="EMBL" id="RCWJ01000003">
    <property type="protein sequence ID" value="RLQ82492.1"/>
    <property type="molecule type" value="Genomic_DNA"/>
</dbReference>
<protein>
    <submittedName>
        <fullName evidence="3">NAD-dependent epimerase/dehydratase family protein</fullName>
    </submittedName>
</protein>
<dbReference type="SUPFAM" id="SSF51735">
    <property type="entry name" value="NAD(P)-binding Rossmann-fold domains"/>
    <property type="match status" value="1"/>
</dbReference>
<dbReference type="InterPro" id="IPR036291">
    <property type="entry name" value="NAD(P)-bd_dom_sf"/>
</dbReference>
<keyword evidence="5" id="KW-1185">Reference proteome</keyword>
<dbReference type="PANTHER" id="PTHR43574">
    <property type="entry name" value="EPIMERASE-RELATED"/>
    <property type="match status" value="1"/>
</dbReference>
<feature type="domain" description="NAD-dependent epimerase/dehydratase" evidence="2">
    <location>
        <begin position="8"/>
        <end position="229"/>
    </location>
</feature>
<accession>A0A3L7ITE4</accession>
<dbReference type="InterPro" id="IPR001509">
    <property type="entry name" value="Epimerase_deHydtase"/>
</dbReference>
<dbReference type="EMBL" id="RCWJ01000004">
    <property type="protein sequence ID" value="RLQ81538.1"/>
    <property type="molecule type" value="Genomic_DNA"/>
</dbReference>
<proteinExistence type="predicted"/>
<evidence type="ECO:0000313" key="4">
    <source>
        <dbReference type="EMBL" id="RLQ82492.1"/>
    </source>
</evidence>